<organism evidence="1 2">
    <name type="scientific">Enterococcus mundtii</name>
    <dbReference type="NCBI Taxonomy" id="53346"/>
    <lineage>
        <taxon>Bacteria</taxon>
        <taxon>Bacillati</taxon>
        <taxon>Bacillota</taxon>
        <taxon>Bacilli</taxon>
        <taxon>Lactobacillales</taxon>
        <taxon>Enterococcaceae</taxon>
        <taxon>Enterococcus</taxon>
    </lineage>
</organism>
<accession>A0A242L039</accession>
<evidence type="ECO:0000313" key="2">
    <source>
        <dbReference type="Proteomes" id="UP000195024"/>
    </source>
</evidence>
<protein>
    <submittedName>
        <fullName evidence="1">Uncharacterized protein</fullName>
    </submittedName>
</protein>
<dbReference type="RefSeq" id="WP_115357761.1">
    <property type="nucleotide sequence ID" value="NZ_JAAAJW010000010.1"/>
</dbReference>
<gene>
    <name evidence="1" type="ORF">A5802_001300</name>
</gene>
<dbReference type="EMBL" id="NGMS01000001">
    <property type="protein sequence ID" value="OTP27565.1"/>
    <property type="molecule type" value="Genomic_DNA"/>
</dbReference>
<dbReference type="Proteomes" id="UP000195024">
    <property type="component" value="Unassembled WGS sequence"/>
</dbReference>
<sequence>MTEKEQVKQIVKKYNKSIADLSENATAKEFKTVMKYVADEANRKQRKLVGLDK</sequence>
<name>A0A242L039_ENTMU</name>
<evidence type="ECO:0000313" key="1">
    <source>
        <dbReference type="EMBL" id="OTP27565.1"/>
    </source>
</evidence>
<dbReference type="AlphaFoldDB" id="A0A242L039"/>
<proteinExistence type="predicted"/>
<comment type="caution">
    <text evidence="1">The sequence shown here is derived from an EMBL/GenBank/DDBJ whole genome shotgun (WGS) entry which is preliminary data.</text>
</comment>
<reference evidence="1 2" key="1">
    <citation type="submission" date="2017-05" db="EMBL/GenBank/DDBJ databases">
        <title>The Genome Sequence of Enterococcus mundtii 6B1_DIV0119.</title>
        <authorList>
            <consortium name="The Broad Institute Genomics Platform"/>
            <consortium name="The Broad Institute Genomic Center for Infectious Diseases"/>
            <person name="Earl A."/>
            <person name="Manson A."/>
            <person name="Schwartman J."/>
            <person name="Gilmore M."/>
            <person name="Abouelleil A."/>
            <person name="Cao P."/>
            <person name="Chapman S."/>
            <person name="Cusick C."/>
            <person name="Shea T."/>
            <person name="Young S."/>
            <person name="Neafsey D."/>
            <person name="Nusbaum C."/>
            <person name="Birren B."/>
        </authorList>
    </citation>
    <scope>NUCLEOTIDE SEQUENCE [LARGE SCALE GENOMIC DNA]</scope>
    <source>
        <strain evidence="1 2">6B1_DIV0119</strain>
    </source>
</reference>